<reference evidence="1 2" key="1">
    <citation type="submission" date="2005-09" db="EMBL/GenBank/DDBJ databases">
        <authorList>
            <person name="Mural R.J."/>
            <person name="Li P.W."/>
            <person name="Adams M.D."/>
            <person name="Amanatides P.G."/>
            <person name="Baden-Tillson H."/>
            <person name="Barnstead M."/>
            <person name="Chin S.H."/>
            <person name="Dew I."/>
            <person name="Evans C.A."/>
            <person name="Ferriera S."/>
            <person name="Flanigan M."/>
            <person name="Fosler C."/>
            <person name="Glodek A."/>
            <person name="Gu Z."/>
            <person name="Holt R.A."/>
            <person name="Jennings D."/>
            <person name="Kraft C.L."/>
            <person name="Lu F."/>
            <person name="Nguyen T."/>
            <person name="Nusskern D.R."/>
            <person name="Pfannkoch C.M."/>
            <person name="Sitter C."/>
            <person name="Sutton G.G."/>
            <person name="Venter J.C."/>
            <person name="Wang Z."/>
            <person name="Woodage T."/>
            <person name="Zheng X.H."/>
            <person name="Zhong F."/>
        </authorList>
    </citation>
    <scope>NUCLEOTIDE SEQUENCE [LARGE SCALE GENOMIC DNA]</scope>
    <source>
        <strain>BN</strain>
        <strain evidence="2">Sprague-Dawley</strain>
    </source>
</reference>
<sequence>MSRGHPQGTCAHTGVAG</sequence>
<dbReference type="AlphaFoldDB" id="A6INB5"/>
<gene>
    <name evidence="1" type="ORF">rCG_22212</name>
</gene>
<evidence type="ECO:0000313" key="1">
    <source>
        <dbReference type="EMBL" id="EDL99295.1"/>
    </source>
</evidence>
<organism evidence="1 2">
    <name type="scientific">Rattus norvegicus</name>
    <name type="common">Rat</name>
    <dbReference type="NCBI Taxonomy" id="10116"/>
    <lineage>
        <taxon>Eukaryota</taxon>
        <taxon>Metazoa</taxon>
        <taxon>Chordata</taxon>
        <taxon>Craniata</taxon>
        <taxon>Vertebrata</taxon>
        <taxon>Euteleostomi</taxon>
        <taxon>Mammalia</taxon>
        <taxon>Eutheria</taxon>
        <taxon>Euarchontoglires</taxon>
        <taxon>Glires</taxon>
        <taxon>Rodentia</taxon>
        <taxon>Myomorpha</taxon>
        <taxon>Muroidea</taxon>
        <taxon>Muridae</taxon>
        <taxon>Murinae</taxon>
        <taxon>Rattus</taxon>
    </lineage>
</organism>
<name>A6INB5_RAT</name>
<dbReference type="EMBL" id="CH473965">
    <property type="protein sequence ID" value="EDL99295.1"/>
    <property type="molecule type" value="Genomic_DNA"/>
</dbReference>
<protein>
    <submittedName>
        <fullName evidence="1">RCG22212</fullName>
    </submittedName>
</protein>
<feature type="non-terminal residue" evidence="1">
    <location>
        <position position="17"/>
    </location>
</feature>
<evidence type="ECO:0000313" key="2">
    <source>
        <dbReference type="Proteomes" id="UP000234681"/>
    </source>
</evidence>
<dbReference type="Proteomes" id="UP000234681">
    <property type="component" value="Chromosome 9"/>
</dbReference>
<accession>A6INB5</accession>
<proteinExistence type="predicted"/>